<organism evidence="4 5">
    <name type="scientific">Bacillus nakamurai</name>
    <dbReference type="NCBI Taxonomy" id="1793963"/>
    <lineage>
        <taxon>Bacteria</taxon>
        <taxon>Bacillati</taxon>
        <taxon>Bacillota</taxon>
        <taxon>Bacilli</taxon>
        <taxon>Bacillales</taxon>
        <taxon>Bacillaceae</taxon>
        <taxon>Bacillus</taxon>
    </lineage>
</organism>
<dbReference type="Pfam" id="PF04203">
    <property type="entry name" value="Sortase"/>
    <property type="match status" value="1"/>
</dbReference>
<dbReference type="GO" id="GO:0016787">
    <property type="term" value="F:hydrolase activity"/>
    <property type="evidence" value="ECO:0007669"/>
    <property type="project" value="UniProtKB-KW"/>
</dbReference>
<gene>
    <name evidence="4" type="ORF">AXI58_13990</name>
</gene>
<evidence type="ECO:0000256" key="3">
    <source>
        <dbReference type="SAM" id="MobiDB-lite"/>
    </source>
</evidence>
<evidence type="ECO:0000256" key="1">
    <source>
        <dbReference type="ARBA" id="ARBA00022801"/>
    </source>
</evidence>
<proteinExistence type="predicted"/>
<feature type="active site" description="Proton donor/acceptor" evidence="2">
    <location>
        <position position="121"/>
    </location>
</feature>
<dbReference type="EMBL" id="LSBA01000009">
    <property type="protein sequence ID" value="KXZ20746.1"/>
    <property type="molecule type" value="Genomic_DNA"/>
</dbReference>
<keyword evidence="1" id="KW-0378">Hydrolase</keyword>
<dbReference type="NCBIfam" id="NF033746">
    <property type="entry name" value="class_D_sortase"/>
    <property type="match status" value="1"/>
</dbReference>
<feature type="region of interest" description="Disordered" evidence="3">
    <location>
        <begin position="38"/>
        <end position="58"/>
    </location>
</feature>
<dbReference type="NCBIfam" id="TIGR01076">
    <property type="entry name" value="sortase_fam"/>
    <property type="match status" value="1"/>
</dbReference>
<sequence>MNKMKHIPLLVIIIGVIITCYGSWKIIDTHMKTNQSLEEAKKAAAPGGTEGKTKKSAVQKQRKAAFQPETGKASGILEIPKIDAELPIVEGTDADDLAKGVGHYKDSYYPDEHGQIVLSGHRDTVFRRTGELKKGDQLIIILPYGTFPYKISHTKIVSQSDTSVITLQHEREELILTTCYPFSYIGNAPKRYIIYAEPA</sequence>
<dbReference type="InterPro" id="IPR053525">
    <property type="entry name" value="Sortase_D"/>
</dbReference>
<dbReference type="STRING" id="1793963.AXI58_13990"/>
<dbReference type="RefSeq" id="WP_061521376.1">
    <property type="nucleotide sequence ID" value="NZ_JARLZY010000007.1"/>
</dbReference>
<dbReference type="SUPFAM" id="SSF63817">
    <property type="entry name" value="Sortase"/>
    <property type="match status" value="1"/>
</dbReference>
<feature type="active site" description="Acyl-thioester intermediate" evidence="2">
    <location>
        <position position="179"/>
    </location>
</feature>
<dbReference type="InterPro" id="IPR041999">
    <property type="entry name" value="Sortase_D_1"/>
</dbReference>
<evidence type="ECO:0000313" key="5">
    <source>
        <dbReference type="Proteomes" id="UP000075430"/>
    </source>
</evidence>
<dbReference type="Gene3D" id="2.40.260.10">
    <property type="entry name" value="Sortase"/>
    <property type="match status" value="1"/>
</dbReference>
<keyword evidence="5" id="KW-1185">Reference proteome</keyword>
<protein>
    <submittedName>
        <fullName evidence="4">Sortase</fullName>
    </submittedName>
</protein>
<dbReference type="AlphaFoldDB" id="A0A150F8D0"/>
<evidence type="ECO:0000256" key="2">
    <source>
        <dbReference type="PIRSR" id="PIRSR605754-1"/>
    </source>
</evidence>
<dbReference type="CDD" id="cd05828">
    <property type="entry name" value="Sortase_D_1"/>
    <property type="match status" value="1"/>
</dbReference>
<accession>A0A150F8D0</accession>
<dbReference type="InterPro" id="IPR023365">
    <property type="entry name" value="Sortase_dom-sf"/>
</dbReference>
<reference evidence="5" key="1">
    <citation type="submission" date="2016-02" db="EMBL/GenBank/DDBJ databases">
        <authorList>
            <person name="Dunlap C."/>
        </authorList>
    </citation>
    <scope>NUCLEOTIDE SEQUENCE [LARGE SCALE GENOMIC DNA]</scope>
    <source>
        <strain evidence="5">NRRL B-41092</strain>
    </source>
</reference>
<dbReference type="InterPro" id="IPR005754">
    <property type="entry name" value="Sortase"/>
</dbReference>
<comment type="caution">
    <text evidence="4">The sequence shown here is derived from an EMBL/GenBank/DDBJ whole genome shotgun (WGS) entry which is preliminary data.</text>
</comment>
<dbReference type="Proteomes" id="UP000075430">
    <property type="component" value="Unassembled WGS sequence"/>
</dbReference>
<dbReference type="OrthoDB" id="165822at2"/>
<evidence type="ECO:0000313" key="4">
    <source>
        <dbReference type="EMBL" id="KXZ20746.1"/>
    </source>
</evidence>
<name>A0A150F8D0_9BACI</name>